<dbReference type="EMBL" id="BKCJ010452846">
    <property type="protein sequence ID" value="GFA60011.1"/>
    <property type="molecule type" value="Genomic_DNA"/>
</dbReference>
<accession>A0A699JVD6</accession>
<proteinExistence type="predicted"/>
<reference evidence="1" key="1">
    <citation type="journal article" date="2019" name="Sci. Rep.">
        <title>Draft genome of Tanacetum cinerariifolium, the natural source of mosquito coil.</title>
        <authorList>
            <person name="Yamashiro T."/>
            <person name="Shiraishi A."/>
            <person name="Satake H."/>
            <person name="Nakayama K."/>
        </authorList>
    </citation>
    <scope>NUCLEOTIDE SEQUENCE</scope>
</reference>
<comment type="caution">
    <text evidence="1">The sequence shown here is derived from an EMBL/GenBank/DDBJ whole genome shotgun (WGS) entry which is preliminary data.</text>
</comment>
<evidence type="ECO:0000313" key="1">
    <source>
        <dbReference type="EMBL" id="GFA60011.1"/>
    </source>
</evidence>
<organism evidence="1">
    <name type="scientific">Tanacetum cinerariifolium</name>
    <name type="common">Dalmatian daisy</name>
    <name type="synonym">Chrysanthemum cinerariifolium</name>
    <dbReference type="NCBI Taxonomy" id="118510"/>
    <lineage>
        <taxon>Eukaryota</taxon>
        <taxon>Viridiplantae</taxon>
        <taxon>Streptophyta</taxon>
        <taxon>Embryophyta</taxon>
        <taxon>Tracheophyta</taxon>
        <taxon>Spermatophyta</taxon>
        <taxon>Magnoliopsida</taxon>
        <taxon>eudicotyledons</taxon>
        <taxon>Gunneridae</taxon>
        <taxon>Pentapetalae</taxon>
        <taxon>asterids</taxon>
        <taxon>campanulids</taxon>
        <taxon>Asterales</taxon>
        <taxon>Asteraceae</taxon>
        <taxon>Asteroideae</taxon>
        <taxon>Anthemideae</taxon>
        <taxon>Anthemidinae</taxon>
        <taxon>Tanacetum</taxon>
    </lineage>
</organism>
<protein>
    <submittedName>
        <fullName evidence="1">Uncharacterized protein</fullName>
    </submittedName>
</protein>
<feature type="non-terminal residue" evidence="1">
    <location>
        <position position="400"/>
    </location>
</feature>
<name>A0A699JVD6_TANCI</name>
<gene>
    <name evidence="1" type="ORF">Tci_631983</name>
</gene>
<sequence>MTDYSLWEVILNGDSPIPTRVVDDAKSLMEAIKKRFGGNKEPRKCRRLSSSNSMRTSLAQVLKAYLEDQSLDDMLNKLKIYEAEVKSLSSTSPTTQNISFVSSQNIDITNESDNDDLKQIDADDLEEMYLKWQMAMLTMRAKSYDWSFQADEEPTNFALMAFNSSSSSSSDNEAVLCYKACSKAYATLQSRYDKLTNDRYDNQVFNSTVYICDELISSESDVNMPTSPVHDSETVPTVLNVEPRTTKPNKDLSQSNRPSALSLKIGFLTLKMNLSDCEYYEKKMVQKPVRNNAMRGTHQHYARMTHPHPYRYVVPTTVLTRSRHILLTAARPVTNVVPQTKGNPHQALKDKGVIDSVYSKHMTWNISYLFDFEEINGGYVAFGGNTKGGKITGKGCQGKL</sequence>
<dbReference type="AlphaFoldDB" id="A0A699JVD6"/>